<evidence type="ECO:0000256" key="5">
    <source>
        <dbReference type="ARBA" id="ARBA00023239"/>
    </source>
</evidence>
<comment type="function">
    <text evidence="8">Reversible hydration of carbon dioxide.</text>
</comment>
<dbReference type="GO" id="GO:0015976">
    <property type="term" value="P:carbon utilization"/>
    <property type="evidence" value="ECO:0007669"/>
    <property type="project" value="InterPro"/>
</dbReference>
<evidence type="ECO:0000313" key="10">
    <source>
        <dbReference type="Proteomes" id="UP000249555"/>
    </source>
</evidence>
<dbReference type="Proteomes" id="UP000249555">
    <property type="component" value="Unassembled WGS sequence"/>
</dbReference>
<evidence type="ECO:0000256" key="7">
    <source>
        <dbReference type="PIRSR" id="PIRSR601765-1"/>
    </source>
</evidence>
<feature type="binding site" evidence="7">
    <location>
        <position position="59"/>
    </location>
    <ligand>
        <name>Zn(2+)</name>
        <dbReference type="ChEBI" id="CHEBI:29105"/>
    </ligand>
</feature>
<dbReference type="CDD" id="cd00884">
    <property type="entry name" value="beta_CA_cladeB"/>
    <property type="match status" value="1"/>
</dbReference>
<dbReference type="InterPro" id="IPR015892">
    <property type="entry name" value="Carbonic_anhydrase_CS"/>
</dbReference>
<comment type="catalytic activity">
    <reaction evidence="6 8">
        <text>hydrogencarbonate + H(+) = CO2 + H2O</text>
        <dbReference type="Rhea" id="RHEA:10748"/>
        <dbReference type="ChEBI" id="CHEBI:15377"/>
        <dbReference type="ChEBI" id="CHEBI:15378"/>
        <dbReference type="ChEBI" id="CHEBI:16526"/>
        <dbReference type="ChEBI" id="CHEBI:17544"/>
        <dbReference type="EC" id="4.2.1.1"/>
    </reaction>
</comment>
<name>A0A2W4YZ11_9SPHN</name>
<dbReference type="SMART" id="SM00947">
    <property type="entry name" value="Pro_CA"/>
    <property type="match status" value="1"/>
</dbReference>
<feature type="binding site" evidence="7">
    <location>
        <position position="123"/>
    </location>
    <ligand>
        <name>Zn(2+)</name>
        <dbReference type="ChEBI" id="CHEBI:29105"/>
    </ligand>
</feature>
<dbReference type="PANTHER" id="PTHR11002">
    <property type="entry name" value="CARBONIC ANHYDRASE"/>
    <property type="match status" value="1"/>
</dbReference>
<dbReference type="Pfam" id="PF00484">
    <property type="entry name" value="Pro_CA"/>
    <property type="match status" value="1"/>
</dbReference>
<dbReference type="GO" id="GO:0004089">
    <property type="term" value="F:carbonate dehydratase activity"/>
    <property type="evidence" value="ECO:0007669"/>
    <property type="project" value="UniProtKB-UniRule"/>
</dbReference>
<evidence type="ECO:0000256" key="1">
    <source>
        <dbReference type="ARBA" id="ARBA00006217"/>
    </source>
</evidence>
<dbReference type="InterPro" id="IPR036874">
    <property type="entry name" value="Carbonic_anhydrase_sf"/>
</dbReference>
<dbReference type="AlphaFoldDB" id="A0A2W4YZ11"/>
<reference evidence="9 10" key="1">
    <citation type="submission" date="2017-08" db="EMBL/GenBank/DDBJ databases">
        <title>Infants hospitalized years apart are colonized by the same room-sourced microbial strains.</title>
        <authorList>
            <person name="Brooks B."/>
            <person name="Olm M.R."/>
            <person name="Firek B.A."/>
            <person name="Baker R."/>
            <person name="Thomas B.C."/>
            <person name="Morowitz M.J."/>
            <person name="Banfield J.F."/>
        </authorList>
    </citation>
    <scope>NUCLEOTIDE SEQUENCE [LARGE SCALE GENOMIC DNA]</scope>
    <source>
        <strain evidence="9">S2_018_000_R3_119</strain>
    </source>
</reference>
<protein>
    <recommendedName>
        <fullName evidence="2 8">Carbonic anhydrase</fullName>
        <ecNumber evidence="2 8">4.2.1.1</ecNumber>
    </recommendedName>
    <alternativeName>
        <fullName evidence="8">Carbonate dehydratase</fullName>
    </alternativeName>
</protein>
<dbReference type="PROSITE" id="PS00704">
    <property type="entry name" value="PROK_CO2_ANHYDRASE_1"/>
    <property type="match status" value="1"/>
</dbReference>
<evidence type="ECO:0000256" key="3">
    <source>
        <dbReference type="ARBA" id="ARBA00022723"/>
    </source>
</evidence>
<dbReference type="PANTHER" id="PTHR11002:SF76">
    <property type="entry name" value="CARBONIC ANHYDRASE"/>
    <property type="match status" value="1"/>
</dbReference>
<dbReference type="EMBL" id="QFMX01000004">
    <property type="protein sequence ID" value="PZO75313.1"/>
    <property type="molecule type" value="Genomic_DNA"/>
</dbReference>
<dbReference type="InterPro" id="IPR045066">
    <property type="entry name" value="Beta_CA_cladeB"/>
</dbReference>
<evidence type="ECO:0000256" key="8">
    <source>
        <dbReference type="RuleBase" id="RU003956"/>
    </source>
</evidence>
<accession>A0A2W4YZ11</accession>
<evidence type="ECO:0000313" key="9">
    <source>
        <dbReference type="EMBL" id="PZO75313.1"/>
    </source>
</evidence>
<dbReference type="PROSITE" id="PS00705">
    <property type="entry name" value="PROK_CO2_ANHYDRASE_2"/>
    <property type="match status" value="1"/>
</dbReference>
<dbReference type="InterPro" id="IPR001765">
    <property type="entry name" value="Carbonic_anhydrase"/>
</dbReference>
<keyword evidence="3 7" id="KW-0479">Metal-binding</keyword>
<dbReference type="SUPFAM" id="SSF53056">
    <property type="entry name" value="beta-carbonic anhydrase, cab"/>
    <property type="match status" value="1"/>
</dbReference>
<gene>
    <name evidence="9" type="ORF">DI640_04680</name>
</gene>
<dbReference type="EC" id="4.2.1.1" evidence="2 8"/>
<sequence>MTGLSCCSANVHERLTVPTHFPEMIEGYHRFKDGPWEEQRERWKELRDGQSPKVMIIACSDSRVEPAQIFDTLPGEVFVVRNVANLVPPFETGGGYHGVSAAIEFAVTQLKVEEIVVMGHEKCGGCKAALTQAFADADHGAGGFVSDWVSLLDGAREKVIAKYGEGAEAGREMELESVRTSIANLRTFPFVTEAEAAGTLALRGAYFGIDQGQMLVLNEDDEFIQASAAEAKSAKA</sequence>
<evidence type="ECO:0000256" key="4">
    <source>
        <dbReference type="ARBA" id="ARBA00022833"/>
    </source>
</evidence>
<organism evidence="9 10">
    <name type="scientific">Sphingomonas taxi</name>
    <dbReference type="NCBI Taxonomy" id="1549858"/>
    <lineage>
        <taxon>Bacteria</taxon>
        <taxon>Pseudomonadati</taxon>
        <taxon>Pseudomonadota</taxon>
        <taxon>Alphaproteobacteria</taxon>
        <taxon>Sphingomonadales</taxon>
        <taxon>Sphingomonadaceae</taxon>
        <taxon>Sphingomonas</taxon>
    </lineage>
</organism>
<feature type="binding site" evidence="7">
    <location>
        <position position="120"/>
    </location>
    <ligand>
        <name>Zn(2+)</name>
        <dbReference type="ChEBI" id="CHEBI:29105"/>
    </ligand>
</feature>
<comment type="caution">
    <text evidence="9">The sequence shown here is derived from an EMBL/GenBank/DDBJ whole genome shotgun (WGS) entry which is preliminary data.</text>
</comment>
<dbReference type="Gene3D" id="3.40.1050.10">
    <property type="entry name" value="Carbonic anhydrase"/>
    <property type="match status" value="1"/>
</dbReference>
<feature type="binding site" evidence="7">
    <location>
        <position position="61"/>
    </location>
    <ligand>
        <name>Zn(2+)</name>
        <dbReference type="ChEBI" id="CHEBI:29105"/>
    </ligand>
</feature>
<keyword evidence="5 8" id="KW-0456">Lyase</keyword>
<dbReference type="GO" id="GO:0008270">
    <property type="term" value="F:zinc ion binding"/>
    <property type="evidence" value="ECO:0007669"/>
    <property type="project" value="UniProtKB-UniRule"/>
</dbReference>
<proteinExistence type="inferred from homology"/>
<evidence type="ECO:0000256" key="2">
    <source>
        <dbReference type="ARBA" id="ARBA00012925"/>
    </source>
</evidence>
<evidence type="ECO:0000256" key="6">
    <source>
        <dbReference type="ARBA" id="ARBA00048348"/>
    </source>
</evidence>
<comment type="similarity">
    <text evidence="1 8">Belongs to the beta-class carbonic anhydrase family.</text>
</comment>
<comment type="cofactor">
    <cofactor evidence="7">
        <name>Zn(2+)</name>
        <dbReference type="ChEBI" id="CHEBI:29105"/>
    </cofactor>
    <text evidence="7">Binds 1 zinc ion per subunit.</text>
</comment>
<keyword evidence="4 7" id="KW-0862">Zinc</keyword>